<dbReference type="AlphaFoldDB" id="A0A5M8PQI8"/>
<name>A0A5M8PQI8_9LECA</name>
<evidence type="ECO:0000313" key="3">
    <source>
        <dbReference type="Proteomes" id="UP000324767"/>
    </source>
</evidence>
<sequence>MPLFIEILASHLSRRRRSLPVIDNASGLLPTTNGLPELDVNEQLGEIINRALKEIAYIRIVSKRRPVTSLPAPELVTSWSHPSSKVQSLEDSTCYPYLPDHLMSGSPDLPADSNDGSYQSLRQDQA</sequence>
<proteinExistence type="predicted"/>
<feature type="compositionally biased region" description="Polar residues" evidence="1">
    <location>
        <begin position="114"/>
        <end position="126"/>
    </location>
</feature>
<protein>
    <submittedName>
        <fullName evidence="2">Uncharacterized protein</fullName>
    </submittedName>
</protein>
<evidence type="ECO:0000313" key="2">
    <source>
        <dbReference type="EMBL" id="KAA6411791.1"/>
    </source>
</evidence>
<dbReference type="EMBL" id="VXIT01000006">
    <property type="protein sequence ID" value="KAA6411791.1"/>
    <property type="molecule type" value="Genomic_DNA"/>
</dbReference>
<accession>A0A5M8PQI8</accession>
<dbReference type="Proteomes" id="UP000324767">
    <property type="component" value="Unassembled WGS sequence"/>
</dbReference>
<evidence type="ECO:0000256" key="1">
    <source>
        <dbReference type="SAM" id="MobiDB-lite"/>
    </source>
</evidence>
<organism evidence="2 3">
    <name type="scientific">Lasallia pustulata</name>
    <dbReference type="NCBI Taxonomy" id="136370"/>
    <lineage>
        <taxon>Eukaryota</taxon>
        <taxon>Fungi</taxon>
        <taxon>Dikarya</taxon>
        <taxon>Ascomycota</taxon>
        <taxon>Pezizomycotina</taxon>
        <taxon>Lecanoromycetes</taxon>
        <taxon>OSLEUM clade</taxon>
        <taxon>Umbilicariomycetidae</taxon>
        <taxon>Umbilicariales</taxon>
        <taxon>Umbilicariaceae</taxon>
        <taxon>Lasallia</taxon>
    </lineage>
</organism>
<feature type="region of interest" description="Disordered" evidence="1">
    <location>
        <begin position="100"/>
        <end position="126"/>
    </location>
</feature>
<reference evidence="2 3" key="1">
    <citation type="submission" date="2019-09" db="EMBL/GenBank/DDBJ databases">
        <title>The hologenome of the rock-dwelling lichen Lasallia pustulata.</title>
        <authorList>
            <person name="Greshake Tzovaras B."/>
            <person name="Segers F."/>
            <person name="Bicker A."/>
            <person name="Dal Grande F."/>
            <person name="Otte J."/>
            <person name="Hankeln T."/>
            <person name="Schmitt I."/>
            <person name="Ebersberger I."/>
        </authorList>
    </citation>
    <scope>NUCLEOTIDE SEQUENCE [LARGE SCALE GENOMIC DNA]</scope>
    <source>
        <strain evidence="2">A1-1</strain>
    </source>
</reference>
<comment type="caution">
    <text evidence="2">The sequence shown here is derived from an EMBL/GenBank/DDBJ whole genome shotgun (WGS) entry which is preliminary data.</text>
</comment>
<gene>
    <name evidence="2" type="ORF">FRX48_03941</name>
</gene>